<keyword evidence="1" id="KW-0812">Transmembrane</keyword>
<reference evidence="3" key="1">
    <citation type="journal article" date="1990" name="Nucleic Acids Res.">
        <title>A self-splicing group II intron in the mitochondrial large subunit rRNA (LSUrRNA) gene of the eukaryotic alga Scenedesmus obliquus.</title>
        <authorList>
            <person name="Kueck U."/>
            <person name="Godehardt I."/>
            <person name="Schmidt U."/>
        </authorList>
    </citation>
    <scope>NUCLEOTIDE SEQUENCE</scope>
    <source>
        <strain evidence="3">KS3-2</strain>
    </source>
</reference>
<feature type="transmembrane region" description="Helical" evidence="1">
    <location>
        <begin position="115"/>
        <end position="135"/>
    </location>
</feature>
<feature type="transmembrane region" description="Helical" evidence="1">
    <location>
        <begin position="91"/>
        <end position="109"/>
    </location>
</feature>
<reference evidence="3" key="3">
    <citation type="journal article" date="2000" name="Gene">
        <title>DNA sequence analysis of the complete mitochondrial genome of the green alga Scenedesmus obliquus: evidence for UAG being a leucine and UCA being a non-sense codon.</title>
        <authorList>
            <person name="Kueck U."/>
            <person name="Jekosch K."/>
            <person name="Holzamer P."/>
        </authorList>
    </citation>
    <scope>NUCLEOTIDE SEQUENCE</scope>
    <source>
        <strain evidence="3">KS3-2</strain>
    </source>
</reference>
<keyword evidence="1" id="KW-0472">Membrane</keyword>
<name>Q9MD24_TETOB</name>
<dbReference type="EMBL" id="X17375">
    <property type="protein sequence ID" value="CAB90365.1"/>
    <property type="molecule type" value="Genomic_DNA"/>
</dbReference>
<evidence type="ECO:0000313" key="2">
    <source>
        <dbReference type="EMBL" id="AAF72057.1"/>
    </source>
</evidence>
<dbReference type="RefSeq" id="NP_057980.1">
    <property type="nucleotide sequence ID" value="NC_002254.1"/>
</dbReference>
<keyword evidence="1" id="KW-1133">Transmembrane helix</keyword>
<evidence type="ECO:0000313" key="3">
    <source>
        <dbReference type="EMBL" id="CAB90365.1"/>
    </source>
</evidence>
<sequence length="390" mass="43765">MFSTAWYTCVEMLSRCFKHVKANNTFMGFALSVYRLRPVLCRIVNTFGAPTMCLELCGYVYLVLLCTVKGILSYIGAFVGVICNLCFKSRLVFYLFVMAVRYFCLFQILKNRLPLAVREVFFVLFGVLLFFYFFANRGSTSWLCCWFGVFALSALSHWLTAGLPFWGAFFVGVQFRLVGLFLDYAISSFPAFFNADDFFGIVRNCFTTLTGLFCCRAESPINLTIAESFDMEKVFEVCGLLRNTMPRSSQALIGYLVFRILFGGAMVRKENSSCESFFVSLQTKTSFFGGLVWGDVVRVGHDFSYQKSVNLLGADLSYRALVVGLVNILSLMGRASASDRINDITDARLLKFVVLCKEYDQKVKTAFVKDGAALLSATESESSAAESPKK</sequence>
<reference evidence="3" key="2">
    <citation type="journal article" date="1991" name="Curr. Genet.">
        <title>The group IIB intron from the green alga Scenedesmus obliquus mitochondrion: molecular characterization of the in vitro splicing products.</title>
        <authorList>
            <person name="Winkler M."/>
            <person name="Kueck U."/>
        </authorList>
    </citation>
    <scope>NUCLEOTIDE SEQUENCE</scope>
    <source>
        <strain evidence="3">KS3-2</strain>
    </source>
</reference>
<dbReference type="AlphaFoldDB" id="Q9MD24"/>
<proteinExistence type="predicted"/>
<dbReference type="EMBL" id="AF204057">
    <property type="protein sequence ID" value="AAF72057.1"/>
    <property type="molecule type" value="Genomic_DNA"/>
</dbReference>
<geneLocation type="mitochondrion" evidence="3"/>
<reference evidence="2" key="4">
    <citation type="journal article" date="2000" name="Genome Res.">
        <title>The complete mitochondrial DNA sequence of Scenedesmus obliquus reflects an intermediate stage in the evolution of the green algal mitochondrial genome.</title>
        <authorList>
            <person name="Nedelcu A.M."/>
            <person name="Lee R.W."/>
            <person name="Lemieux C."/>
            <person name="Gray M.W."/>
            <person name="Burger G."/>
        </authorList>
    </citation>
    <scope>NUCLEOTIDE SEQUENCE</scope>
    <source>
        <strain evidence="2">UTEX 78</strain>
    </source>
</reference>
<keyword evidence="3" id="KW-0496">Mitochondrion</keyword>
<evidence type="ECO:0000256" key="1">
    <source>
        <dbReference type="SAM" id="Phobius"/>
    </source>
</evidence>
<accession>Q9MD24</accession>
<gene>
    <name evidence="3" type="primary">orf390</name>
</gene>
<dbReference type="GeneID" id="802063"/>
<protein>
    <submittedName>
        <fullName evidence="2 3">ORF390</fullName>
    </submittedName>
</protein>
<organism evidence="3">
    <name type="scientific">Tetradesmus obliquus</name>
    <name type="common">Green alga</name>
    <name type="synonym">Acutodesmus obliquus</name>
    <dbReference type="NCBI Taxonomy" id="3088"/>
    <lineage>
        <taxon>Eukaryota</taxon>
        <taxon>Viridiplantae</taxon>
        <taxon>Chlorophyta</taxon>
        <taxon>core chlorophytes</taxon>
        <taxon>Chlorophyceae</taxon>
        <taxon>CS clade</taxon>
        <taxon>Sphaeropleales</taxon>
        <taxon>Scenedesmaceae</taxon>
        <taxon>Tetradesmus</taxon>
    </lineage>
</organism>